<dbReference type="SMART" id="SM00331">
    <property type="entry name" value="PP2C_SIG"/>
    <property type="match status" value="1"/>
</dbReference>
<dbReference type="EMBL" id="PHFL01000071">
    <property type="protein sequence ID" value="RFM23033.1"/>
    <property type="molecule type" value="Genomic_DNA"/>
</dbReference>
<reference evidence="5 6" key="1">
    <citation type="journal article" date="2011" name="ISME J.">
        <title>Community ecology of hot spring cyanobacterial mats: predominant populations and their functional potential.</title>
        <authorList>
            <person name="Klatt C.G."/>
            <person name="Wood J.M."/>
            <person name="Rusch D.B."/>
            <person name="Bateson M.M."/>
            <person name="Hamamura N."/>
            <person name="Heidelberg J.F."/>
            <person name="Grossman A.R."/>
            <person name="Bhaya D."/>
            <person name="Cohan F.M."/>
            <person name="Kuhl M."/>
            <person name="Bryant D.A."/>
            <person name="Ward D.M."/>
        </authorList>
    </citation>
    <scope>NUCLEOTIDE SEQUENCE [LARGE SCALE GENOMIC DNA]</scope>
    <source>
        <strain evidence="5">OS</strain>
    </source>
</reference>
<evidence type="ECO:0000259" key="4">
    <source>
        <dbReference type="SMART" id="SM00331"/>
    </source>
</evidence>
<feature type="transmembrane region" description="Helical" evidence="2">
    <location>
        <begin position="82"/>
        <end position="105"/>
    </location>
</feature>
<keyword evidence="2" id="KW-0472">Membrane</keyword>
<dbReference type="SUPFAM" id="SSF55781">
    <property type="entry name" value="GAF domain-like"/>
    <property type="match status" value="1"/>
</dbReference>
<dbReference type="InterPro" id="IPR036457">
    <property type="entry name" value="PPM-type-like_dom_sf"/>
</dbReference>
<dbReference type="Pfam" id="PF07228">
    <property type="entry name" value="SpoIIE"/>
    <property type="match status" value="1"/>
</dbReference>
<protein>
    <submittedName>
        <fullName evidence="5">GAF domain-containing protein</fullName>
    </submittedName>
</protein>
<keyword evidence="2" id="KW-1133">Transmembrane helix</keyword>
<evidence type="ECO:0000256" key="1">
    <source>
        <dbReference type="ARBA" id="ARBA00022801"/>
    </source>
</evidence>
<feature type="transmembrane region" description="Helical" evidence="2">
    <location>
        <begin position="188"/>
        <end position="211"/>
    </location>
</feature>
<accession>A0A395LWK5</accession>
<feature type="domain" description="PPM-type phosphatase" evidence="4">
    <location>
        <begin position="516"/>
        <end position="742"/>
    </location>
</feature>
<dbReference type="Pfam" id="PF13185">
    <property type="entry name" value="GAF_2"/>
    <property type="match status" value="1"/>
</dbReference>
<feature type="transmembrane region" description="Helical" evidence="2">
    <location>
        <begin position="43"/>
        <end position="61"/>
    </location>
</feature>
<gene>
    <name evidence="5" type="ORF">D0433_13415</name>
</gene>
<dbReference type="PANTHER" id="PTHR43156">
    <property type="entry name" value="STAGE II SPORULATION PROTEIN E-RELATED"/>
    <property type="match status" value="1"/>
</dbReference>
<feature type="domain" description="GAF" evidence="3">
    <location>
        <begin position="307"/>
        <end position="489"/>
    </location>
</feature>
<feature type="transmembrane region" description="Helical" evidence="2">
    <location>
        <begin position="159"/>
        <end position="176"/>
    </location>
</feature>
<dbReference type="InterPro" id="IPR029016">
    <property type="entry name" value="GAF-like_dom_sf"/>
</dbReference>
<dbReference type="Proteomes" id="UP000266389">
    <property type="component" value="Unassembled WGS sequence"/>
</dbReference>
<keyword evidence="1" id="KW-0378">Hydrolase</keyword>
<dbReference type="InterPro" id="IPR052016">
    <property type="entry name" value="Bact_Sigma-Reg"/>
</dbReference>
<dbReference type="InterPro" id="IPR003018">
    <property type="entry name" value="GAF"/>
</dbReference>
<comment type="caution">
    <text evidence="5">The sequence shown here is derived from an EMBL/GenBank/DDBJ whole genome shotgun (WGS) entry which is preliminary data.</text>
</comment>
<dbReference type="SMART" id="SM00065">
    <property type="entry name" value="GAF"/>
    <property type="match status" value="1"/>
</dbReference>
<name>A0A395LWK5_9BACT</name>
<evidence type="ECO:0000313" key="6">
    <source>
        <dbReference type="Proteomes" id="UP000266389"/>
    </source>
</evidence>
<proteinExistence type="predicted"/>
<dbReference type="PANTHER" id="PTHR43156:SF2">
    <property type="entry name" value="STAGE II SPORULATION PROTEIN E"/>
    <property type="match status" value="1"/>
</dbReference>
<feature type="transmembrane region" description="Helical" evidence="2">
    <location>
        <begin position="252"/>
        <end position="279"/>
    </location>
</feature>
<keyword evidence="2" id="KW-0812">Transmembrane</keyword>
<dbReference type="Gene3D" id="3.60.40.10">
    <property type="entry name" value="PPM-type phosphatase domain"/>
    <property type="match status" value="1"/>
</dbReference>
<dbReference type="Gene3D" id="3.30.450.40">
    <property type="match status" value="1"/>
</dbReference>
<evidence type="ECO:0000259" key="3">
    <source>
        <dbReference type="SMART" id="SM00065"/>
    </source>
</evidence>
<organism evidence="5 6">
    <name type="scientific">Candidatus Thermochlorobacter aerophilus</name>
    <dbReference type="NCBI Taxonomy" id="1868324"/>
    <lineage>
        <taxon>Bacteria</taxon>
        <taxon>Pseudomonadati</taxon>
        <taxon>Chlorobiota</taxon>
        <taxon>Chlorobiia</taxon>
        <taxon>Chlorobiales</taxon>
        <taxon>Candidatus Thermochlorobacteriaceae</taxon>
        <taxon>Candidatus Thermochlorobacter</taxon>
    </lineage>
</organism>
<dbReference type="InterPro" id="IPR001932">
    <property type="entry name" value="PPM-type_phosphatase-like_dom"/>
</dbReference>
<dbReference type="AlphaFoldDB" id="A0A395LWK5"/>
<feature type="transmembrane region" description="Helical" evidence="2">
    <location>
        <begin position="125"/>
        <end position="147"/>
    </location>
</feature>
<sequence>MQSSSRLIYFLSALALTCEALLLIIDIALFYAQQALMLSSEPYILKDVLATVAFGALYIIIRNRIKHSAAPDSQIWIEPVNAFWQGFVSLGLLALAMVLTNWVAPKSNYDIMPSTEVLRAQSLQAVFKTHLVTIFLGAVLLAALVLLERLILFRRTKNTQSNFLAMVALLLVKAMAELGNLPGESNDGFMTVIVSLLAAVMMLVNAFRLSWVLPLSRDDKIRALFLVLGMVGELAVLGLSDTSEHLEAYSSVVGNFLISVSGFLTLYLLTTFFSLLAYLPTSEALERKTSEVRNLYAMSRFAAEVFDEEKIYSSLVGYACGVAGKSACGWFDIYQPFDSKAVDADTAGRLPNLQWKTSKGFFKTVVRQNISEKNLHEFAEKASFIWEEMLRNPRQIRVDDVATDKRIVKEKAPLKLWTRRLRRRRSAEEEKIVSTLSVPLISRANLIGVLTVAKDVEYGFIKDDIELITTFADQAAIAVQNSRLIREVIDKERMQQELAVAQKIQLRLLPSAPLAVQGYEMDSVSYPAFEVGGDFYDYMLLEQRNSHASKFGVMIADVSGKGTSAAFYMAELKGIFQSLCRLYPNSPAELLKHANETLSRSLDRKSFVSALYAIFDTERHTMRISNAGHCPMVHLKENGAEIVRLQGLALGLDRGQTFNKVICEVERALQPGDVVVFYTDGLIEAVNANDEQFGFERLLQVLSQMRQQSATEIKKALFEAVNAFAGEQGSIRDDLTILVVKRCATGT</sequence>
<evidence type="ECO:0000256" key="2">
    <source>
        <dbReference type="SAM" id="Phobius"/>
    </source>
</evidence>
<feature type="transmembrane region" description="Helical" evidence="2">
    <location>
        <begin position="223"/>
        <end position="240"/>
    </location>
</feature>
<dbReference type="GO" id="GO:0016791">
    <property type="term" value="F:phosphatase activity"/>
    <property type="evidence" value="ECO:0007669"/>
    <property type="project" value="TreeGrafter"/>
</dbReference>
<feature type="transmembrane region" description="Helical" evidence="2">
    <location>
        <begin position="7"/>
        <end position="31"/>
    </location>
</feature>
<evidence type="ECO:0000313" key="5">
    <source>
        <dbReference type="EMBL" id="RFM23033.1"/>
    </source>
</evidence>
<dbReference type="SUPFAM" id="SSF81606">
    <property type="entry name" value="PP2C-like"/>
    <property type="match status" value="1"/>
</dbReference>